<dbReference type="CDD" id="cd20405">
    <property type="entry name" value="Tudor_Agenet_AtDUF_rpt1_3"/>
    <property type="match status" value="2"/>
</dbReference>
<keyword evidence="2" id="KW-0341">Growth regulation</keyword>
<dbReference type="EMBL" id="JANAVB010020997">
    <property type="protein sequence ID" value="KAJ6826489.1"/>
    <property type="molecule type" value="Genomic_DNA"/>
</dbReference>
<dbReference type="InterPro" id="IPR007930">
    <property type="entry name" value="DUF724"/>
</dbReference>
<feature type="domain" description="Agenet" evidence="5">
    <location>
        <begin position="162"/>
        <end position="234"/>
    </location>
</feature>
<evidence type="ECO:0000256" key="1">
    <source>
        <dbReference type="ARBA" id="ARBA00022448"/>
    </source>
</evidence>
<dbReference type="PANTHER" id="PTHR31917:SF147">
    <property type="entry name" value="AGENET DOMAIN-CONTAINING PROTEIN"/>
    <property type="match status" value="1"/>
</dbReference>
<feature type="coiled-coil region" evidence="3">
    <location>
        <begin position="841"/>
        <end position="873"/>
    </location>
</feature>
<gene>
    <name evidence="6" type="ORF">M6B38_371990</name>
</gene>
<evidence type="ECO:0000256" key="2">
    <source>
        <dbReference type="ARBA" id="ARBA00022604"/>
    </source>
</evidence>
<dbReference type="Gene3D" id="2.30.30.140">
    <property type="match status" value="1"/>
</dbReference>
<sequence>MPRKPNPSPKSRRSGLPVGSEVEVRSNEDGFHGSWFEATVTKSLSKSRTYAVAYTTLVSPDGDDPPAPLEETVRFSMVRPRPPLPGPNKDYGLHHLVEAFHNDGWWAGVVSGLPGGGRDEYTVCFPSSREEFMFRASELREQMQWVRGRWLSLQDQQGGADGMFDVGAPVEVSRDNENYGAAWFVGTVLKVIGKKNLYVEYENLRIDGEDGNSGTLLKEIVDLQYIRPPPTSKSKKFNVLDEVEAYRGDGWYAATVLKILPGPRYVVNSKGEEVDLDQSSIRCRCSWTGGIWLHFSQGKQVDSQTSKGIKSAGRGRKSHSGKSLPVLELTSSEESTEVPNKFNLVMSKRKEADGSNSECQTESLHAPKNLKKQKLLGQHCQLAHSMLRGCIFQTEAMAGKSSYSENPVIMAIPALADTQHPLGTPERIPSSHGECAPMGNETADSLINVDSSCNSKSRVLKCQLNMCSSLLPFGHDPSDFTSIAGWGNCKRLRSFKENTKRRRKKLAFWGKKPIDVDPRQQEEEETTERNKDKNQETKIVNMHASIEGMETRQEEERIELASGEGKGNVIGIANKALSVNISPNVVLPREHEVTECSSPDVPPPCQHDEEPESVNPLIVISEKTFKADLSKHWNKKQVNFLEDGYLTPQMEPIRLAKLLSSTTQRSSNSLRRLFSNEVKEMQVCAFELDGAEREDQALVSSPLENILLNGNELVPGFLSSERTIAMDSETMIGPNPREPSLDKIVLPFSKKSTLWEQIESNGAFHIMPQQPHFRQLEQYVMELREGMAIGLMVAYADLVSAIREIGVVNSPKIYEDKLKALDYLESNGFSVQFLQARLGKLLEIKEKLIQSERERIELEAQLVERGVEKERNRILSSLLDEVISDWEEHLNLMRLKRASIIPDMENCEFEILNLQRAAQAAEEAIVSATQQYNDAVAAPW</sequence>
<evidence type="ECO:0000256" key="4">
    <source>
        <dbReference type="SAM" id="MobiDB-lite"/>
    </source>
</evidence>
<dbReference type="CDD" id="cd20406">
    <property type="entry name" value="Tudor_Agenet_AtDUF_rpt2_4"/>
    <property type="match status" value="2"/>
</dbReference>
<evidence type="ECO:0000256" key="3">
    <source>
        <dbReference type="SAM" id="Coils"/>
    </source>
</evidence>
<dbReference type="Pfam" id="PF05641">
    <property type="entry name" value="Agenet"/>
    <property type="match status" value="2"/>
</dbReference>
<dbReference type="InterPro" id="IPR014002">
    <property type="entry name" value="Agenet_dom_plant"/>
</dbReference>
<evidence type="ECO:0000259" key="5">
    <source>
        <dbReference type="SMART" id="SM00743"/>
    </source>
</evidence>
<feature type="region of interest" description="Disordered" evidence="4">
    <location>
        <begin position="512"/>
        <end position="535"/>
    </location>
</feature>
<dbReference type="InterPro" id="IPR008395">
    <property type="entry name" value="Agenet-like_dom"/>
</dbReference>
<dbReference type="AlphaFoldDB" id="A0AAX6GCQ7"/>
<accession>A0AAX6GCQ7</accession>
<feature type="region of interest" description="Disordered" evidence="4">
    <location>
        <begin position="303"/>
        <end position="332"/>
    </location>
</feature>
<evidence type="ECO:0000313" key="6">
    <source>
        <dbReference type="EMBL" id="KAJ6826489.1"/>
    </source>
</evidence>
<keyword evidence="7" id="KW-1185">Reference proteome</keyword>
<dbReference type="PANTHER" id="PTHR31917">
    <property type="entry name" value="AGENET DOMAIN-CONTAINING PROTEIN-RELATED"/>
    <property type="match status" value="1"/>
</dbReference>
<feature type="domain" description="Agenet" evidence="5">
    <location>
        <begin position="235"/>
        <end position="289"/>
    </location>
</feature>
<evidence type="ECO:0000313" key="7">
    <source>
        <dbReference type="Proteomes" id="UP001140949"/>
    </source>
</evidence>
<feature type="compositionally biased region" description="Low complexity" evidence="4">
    <location>
        <begin position="323"/>
        <end position="332"/>
    </location>
</feature>
<organism evidence="6 7">
    <name type="scientific">Iris pallida</name>
    <name type="common">Sweet iris</name>
    <dbReference type="NCBI Taxonomy" id="29817"/>
    <lineage>
        <taxon>Eukaryota</taxon>
        <taxon>Viridiplantae</taxon>
        <taxon>Streptophyta</taxon>
        <taxon>Embryophyta</taxon>
        <taxon>Tracheophyta</taxon>
        <taxon>Spermatophyta</taxon>
        <taxon>Magnoliopsida</taxon>
        <taxon>Liliopsida</taxon>
        <taxon>Asparagales</taxon>
        <taxon>Iridaceae</taxon>
        <taxon>Iridoideae</taxon>
        <taxon>Irideae</taxon>
        <taxon>Iris</taxon>
    </lineage>
</organism>
<protein>
    <submittedName>
        <fullName evidence="6">DUF724 domain-containing protein 3-like isoform X1</fullName>
    </submittedName>
</protein>
<keyword evidence="1" id="KW-0813">Transport</keyword>
<comment type="caution">
    <text evidence="6">The sequence shown here is derived from an EMBL/GenBank/DDBJ whole genome shotgun (WGS) entry which is preliminary data.</text>
</comment>
<name>A0AAX6GCQ7_IRIPA</name>
<feature type="coiled-coil region" evidence="3">
    <location>
        <begin position="904"/>
        <end position="931"/>
    </location>
</feature>
<keyword evidence="3" id="KW-0175">Coiled coil</keyword>
<dbReference type="Proteomes" id="UP001140949">
    <property type="component" value="Unassembled WGS sequence"/>
</dbReference>
<feature type="region of interest" description="Disordered" evidence="4">
    <location>
        <begin position="1"/>
        <end position="25"/>
    </location>
</feature>
<reference evidence="6" key="2">
    <citation type="submission" date="2023-04" db="EMBL/GenBank/DDBJ databases">
        <authorList>
            <person name="Bruccoleri R.E."/>
            <person name="Oakeley E.J."/>
            <person name="Faust A.-M."/>
            <person name="Dessus-Babus S."/>
            <person name="Altorfer M."/>
            <person name="Burckhardt D."/>
            <person name="Oertli M."/>
            <person name="Naumann U."/>
            <person name="Petersen F."/>
            <person name="Wong J."/>
        </authorList>
    </citation>
    <scope>NUCLEOTIDE SEQUENCE</scope>
    <source>
        <strain evidence="6">GSM-AAB239-AS_SAM_17_03QT</strain>
        <tissue evidence="6">Leaf</tissue>
    </source>
</reference>
<feature type="domain" description="Agenet" evidence="5">
    <location>
        <begin position="89"/>
        <end position="147"/>
    </location>
</feature>
<feature type="domain" description="Agenet" evidence="5">
    <location>
        <begin position="14"/>
        <end position="86"/>
    </location>
</feature>
<dbReference type="Pfam" id="PF05266">
    <property type="entry name" value="DUF724"/>
    <property type="match status" value="1"/>
</dbReference>
<proteinExistence type="predicted"/>
<dbReference type="SMART" id="SM00743">
    <property type="entry name" value="Agenet"/>
    <property type="match status" value="4"/>
</dbReference>
<reference evidence="6" key="1">
    <citation type="journal article" date="2023" name="GigaByte">
        <title>Genome assembly of the bearded iris, Iris pallida Lam.</title>
        <authorList>
            <person name="Bruccoleri R.E."/>
            <person name="Oakeley E.J."/>
            <person name="Faust A.M.E."/>
            <person name="Altorfer M."/>
            <person name="Dessus-Babus S."/>
            <person name="Burckhardt D."/>
            <person name="Oertli M."/>
            <person name="Naumann U."/>
            <person name="Petersen F."/>
            <person name="Wong J."/>
        </authorList>
    </citation>
    <scope>NUCLEOTIDE SEQUENCE</scope>
    <source>
        <strain evidence="6">GSM-AAB239-AS_SAM_17_03QT</strain>
    </source>
</reference>